<keyword evidence="1" id="KW-0732">Signal</keyword>
<evidence type="ECO:0000313" key="2">
    <source>
        <dbReference type="EMBL" id="CAD8900691.1"/>
    </source>
</evidence>
<dbReference type="InterPro" id="IPR005046">
    <property type="entry name" value="DUF285"/>
</dbReference>
<feature type="signal peptide" evidence="1">
    <location>
        <begin position="1"/>
        <end position="25"/>
    </location>
</feature>
<accession>A0A7S1BYM9</accession>
<sequence length="144" mass="15920">MTTTTAMFSILYLIILAACCVQINSECLNTNGVNVAVFEWLKDKSTAESEFGSIGGWELCSNGISFHNLFNGDSDNDGNVKAQTFNEDISAWDTSGVVTMEGMFRSANVFNIDISNWDTAHVESMGRMFEITPFNQDVSQWDTS</sequence>
<gene>
    <name evidence="2" type="ORF">CHYS00102_LOCUS27908</name>
</gene>
<feature type="chain" id="PRO_5031040862" description="BspA family leucine-rich repeat surface protein" evidence="1">
    <location>
        <begin position="26"/>
        <end position="144"/>
    </location>
</feature>
<evidence type="ECO:0000256" key="1">
    <source>
        <dbReference type="SAM" id="SignalP"/>
    </source>
</evidence>
<dbReference type="AlphaFoldDB" id="A0A7S1BYM9"/>
<dbReference type="Pfam" id="PF03382">
    <property type="entry name" value="DUF285"/>
    <property type="match status" value="1"/>
</dbReference>
<proteinExistence type="predicted"/>
<organism evidence="2">
    <name type="scientific">Corethron hystrix</name>
    <dbReference type="NCBI Taxonomy" id="216773"/>
    <lineage>
        <taxon>Eukaryota</taxon>
        <taxon>Sar</taxon>
        <taxon>Stramenopiles</taxon>
        <taxon>Ochrophyta</taxon>
        <taxon>Bacillariophyta</taxon>
        <taxon>Coscinodiscophyceae</taxon>
        <taxon>Corethrophycidae</taxon>
        <taxon>Corethrales</taxon>
        <taxon>Corethraceae</taxon>
        <taxon>Corethron</taxon>
    </lineage>
</organism>
<dbReference type="EMBL" id="HBFR01038264">
    <property type="protein sequence ID" value="CAD8900691.1"/>
    <property type="molecule type" value="Transcribed_RNA"/>
</dbReference>
<protein>
    <recommendedName>
        <fullName evidence="3">BspA family leucine-rich repeat surface protein</fullName>
    </recommendedName>
</protein>
<reference evidence="2" key="1">
    <citation type="submission" date="2021-01" db="EMBL/GenBank/DDBJ databases">
        <authorList>
            <person name="Corre E."/>
            <person name="Pelletier E."/>
            <person name="Niang G."/>
            <person name="Scheremetjew M."/>
            <person name="Finn R."/>
            <person name="Kale V."/>
            <person name="Holt S."/>
            <person name="Cochrane G."/>
            <person name="Meng A."/>
            <person name="Brown T."/>
            <person name="Cohen L."/>
        </authorList>
    </citation>
    <scope>NUCLEOTIDE SEQUENCE</scope>
    <source>
        <strain evidence="2">308</strain>
    </source>
</reference>
<evidence type="ECO:0008006" key="3">
    <source>
        <dbReference type="Google" id="ProtNLM"/>
    </source>
</evidence>
<name>A0A7S1BYM9_9STRA</name>